<proteinExistence type="predicted"/>
<dbReference type="EMBL" id="CP091508">
    <property type="protein sequence ID" value="UOO81109.1"/>
    <property type="molecule type" value="Genomic_DNA"/>
</dbReference>
<dbReference type="Pfam" id="PF18788">
    <property type="entry name" value="DarA_N"/>
    <property type="match status" value="1"/>
</dbReference>
<dbReference type="Pfam" id="PF18798">
    <property type="entry name" value="LPD3"/>
    <property type="match status" value="1"/>
</dbReference>
<feature type="compositionally biased region" description="Polar residues" evidence="2">
    <location>
        <begin position="201"/>
        <end position="211"/>
    </location>
</feature>
<dbReference type="InterPro" id="IPR040824">
    <property type="entry name" value="LPD3"/>
</dbReference>
<name>A0ABY4DPX8_9NEIS</name>
<evidence type="ECO:0008006" key="7">
    <source>
        <dbReference type="Google" id="ProtNLM"/>
    </source>
</evidence>
<dbReference type="Proteomes" id="UP000829817">
    <property type="component" value="Chromosome"/>
</dbReference>
<feature type="region of interest" description="Disordered" evidence="2">
    <location>
        <begin position="201"/>
        <end position="233"/>
    </location>
</feature>
<feature type="domain" description="Large polyvalent protein-associated" evidence="4">
    <location>
        <begin position="398"/>
        <end position="511"/>
    </location>
</feature>
<evidence type="ECO:0000313" key="5">
    <source>
        <dbReference type="EMBL" id="UOO81109.1"/>
    </source>
</evidence>
<accession>A0ABY4DPX8</accession>
<evidence type="ECO:0000256" key="1">
    <source>
        <dbReference type="SAM" id="Coils"/>
    </source>
</evidence>
<evidence type="ECO:0000259" key="3">
    <source>
        <dbReference type="Pfam" id="PF18788"/>
    </source>
</evidence>
<protein>
    <recommendedName>
        <fullName evidence="7">Defence against restriction A N-terminal domain-containing protein</fullName>
    </recommendedName>
</protein>
<dbReference type="InterPro" id="IPR041140">
    <property type="entry name" value="DarA_N"/>
</dbReference>
<organism evidence="5 6">
    <name type="scientific">Uruburuella testudinis</name>
    <dbReference type="NCBI Taxonomy" id="1282863"/>
    <lineage>
        <taxon>Bacteria</taxon>
        <taxon>Pseudomonadati</taxon>
        <taxon>Pseudomonadota</taxon>
        <taxon>Betaproteobacteria</taxon>
        <taxon>Neisseriales</taxon>
        <taxon>Neisseriaceae</taxon>
        <taxon>Uruburuella</taxon>
    </lineage>
</organism>
<feature type="compositionally biased region" description="Polar residues" evidence="2">
    <location>
        <begin position="221"/>
        <end position="233"/>
    </location>
</feature>
<dbReference type="RefSeq" id="WP_244784176.1">
    <property type="nucleotide sequence ID" value="NZ_CP091508.1"/>
</dbReference>
<evidence type="ECO:0000256" key="2">
    <source>
        <dbReference type="SAM" id="MobiDB-lite"/>
    </source>
</evidence>
<reference evidence="5 6" key="1">
    <citation type="journal article" date="2022" name="Res Sq">
        <title>Evolution of multicellular longitudinally dividing oral cavity symbionts (Neisseriaceae).</title>
        <authorList>
            <person name="Nyongesa S."/>
            <person name="Weber P."/>
            <person name="Bernet E."/>
            <person name="Pullido F."/>
            <person name="Nieckarz M."/>
            <person name="Delaby M."/>
            <person name="Nieves C."/>
            <person name="Viehboeck T."/>
            <person name="Krause N."/>
            <person name="Rivera-Millot A."/>
            <person name="Nakamura A."/>
            <person name="Vischer N."/>
            <person name="VanNieuwenhze M."/>
            <person name="Brun Y."/>
            <person name="Cava F."/>
            <person name="Bulgheresi S."/>
            <person name="Veyrier F."/>
        </authorList>
    </citation>
    <scope>NUCLEOTIDE SEQUENCE [LARGE SCALE GENOMIC DNA]</scope>
    <source>
        <strain evidence="5 6">CCUG 63373m</strain>
    </source>
</reference>
<feature type="compositionally biased region" description="Acidic residues" evidence="2">
    <location>
        <begin position="646"/>
        <end position="655"/>
    </location>
</feature>
<feature type="domain" description="Defence against restriction A N-terminal" evidence="3">
    <location>
        <begin position="35"/>
        <end position="158"/>
    </location>
</feature>
<sequence>MRSTDTYEEMLEPATMDAVMQSEIEDGAELEDEAAFDALVVQNKKLERTANLLGTALNRASSSLKVAENGVFISKPMKQNGTTNVAVMFELTDGQTVSVLLHNPDTTPQKITPDDMLISWKWLLNRKDITIAVARENGKDLPIQQVARRVMALVEKNTARFAKANAARAERVANLAKMEQEIAEKEGILADLVQQLEAKENGTQMPETSAMPSEKAEANPENDTSLEWSDNNPYRNGDDVLAQAFEQRIVPTNELMATYRALAESMGYFVNYDDAAMGTFLAKKSVGDKEVVISGAYKNSDVTEYKRNPYDYEVVFKLPNGGFVQPKKTNSLDEALAWGNEWLDEQSESSEAPADVQEASEMPSEAVAAGNDGQTATIEPVVVTGKELGDFDTDTEEGKKALRQAAFDHLKGLVGQTVYSSALKADVGFSGSGAKKYKHSSANPIKLLLAVKIKEIIANGIKFKESQESYSDKEVELGIKYHYLKTVVNVDGVSYGARVVVSEDLGGKFHYDLQVKESVDAIMDSLDVENDGIVEVHKAPFPRHLQADKPLSQNDTLDSVNTQEGVMDDTKAAEEELLQIREMLDNNRTINEAEGNIEQAALEAETVESIDELLDLANQDATFDSTNGGWVLNLFLFDKDGNEIKDEDSYDEEEADKSQENEFQTEQPAATEPQVEDDRAFLQDVIDGKIDVLADDFYAKMEEIATRVYEYDQDLVAKAVDAYALKTDEFAQESEEQ</sequence>
<feature type="coiled-coil region" evidence="1">
    <location>
        <begin position="166"/>
        <end position="195"/>
    </location>
</feature>
<keyword evidence="6" id="KW-1185">Reference proteome</keyword>
<feature type="region of interest" description="Disordered" evidence="2">
    <location>
        <begin position="646"/>
        <end position="674"/>
    </location>
</feature>
<keyword evidence="1" id="KW-0175">Coiled coil</keyword>
<gene>
    <name evidence="5" type="ORF">LVJ83_08985</name>
</gene>
<evidence type="ECO:0000313" key="6">
    <source>
        <dbReference type="Proteomes" id="UP000829817"/>
    </source>
</evidence>
<evidence type="ECO:0000259" key="4">
    <source>
        <dbReference type="Pfam" id="PF18798"/>
    </source>
</evidence>